<dbReference type="SUPFAM" id="SSF88713">
    <property type="entry name" value="Glycoside hydrolase/deacetylase"/>
    <property type="match status" value="1"/>
</dbReference>
<protein>
    <recommendedName>
        <fullName evidence="3">DUF2194 domain-containing protein</fullName>
    </recommendedName>
</protein>
<dbReference type="InterPro" id="IPR029062">
    <property type="entry name" value="Class_I_gatase-like"/>
</dbReference>
<evidence type="ECO:0000313" key="1">
    <source>
        <dbReference type="EMBL" id="GGZ49925.1"/>
    </source>
</evidence>
<evidence type="ECO:0000313" key="2">
    <source>
        <dbReference type="Proteomes" id="UP000615593"/>
    </source>
</evidence>
<comment type="caution">
    <text evidence="1">The sequence shown here is derived from an EMBL/GenBank/DDBJ whole genome shotgun (WGS) entry which is preliminary data.</text>
</comment>
<proteinExistence type="predicted"/>
<accession>A0ABQ3BLG6</accession>
<sequence length="1315" mass="152312">MSWSCREEDQQSVFKASDPTARVQFDALSDQPLVEYILNPKNEESENCHLHIRKTLDYAKIPFGVISLKGFNGKATLSKTTKVVVIYDVGVLNDTAYQKILKFVSAGGTIFLPGYANDKKFGFLAGVKSDAPYSVDQTATGYRFQINMLPGVKDKTFQNKIPHYGLKRENFNEDVEVWATAYNQPDYPTIIHHHLGEGQIIAFNSSQFAEKQDRGLFFAAILKGLPNIPYSIANVSSIFLDDFPAPLYDVYAETVKTEMNLSQAQFYKNVWWPDMIQLAKEENVVYSTYPCFDYRNITQPPFLYKEWEHRSSTLEEHAGDAPDHLMSLALAENQEIGLHGYNHVSLVASDWPNEDFMILSLNSAEKKWISSGYGKLPRTYVPPSNNIDSLGFSALEKALPSIRYNCSLYIGDFEDGGGREFDPEPYNNHFFNFPRISSGYDIEPEEEFHQHSLYLYTGIWSHFIHPDDVYQVPSDKNTSHGNYAYRNSKRLGWRTSQNGELGFLPIFKNHLQKTKKIYPFIRYEKVVDAGKHTEKWRKSKVNYKLSADSIQLKTTFEVNENYWFVYLPQAQVKPIETYLKEKKISFSKRSFLKGSLLNIKTQSKQLQLPNLIEPAKEIVFAEILASYEDYLDNYEELSDERSDLPVALRIETLRLQHQISGLSQDDWLTLYKYLGWENRALEIWPMLESSFQQQASRALVNLSLQFIKDSDYPDDETRQRWMLRQAKYVEEQPDLKLKYLLQFNTEKNLDELNISTEEIATIIQAEENAQTQEEYMYGLIEKDPELALEVLTNIDACANFSDALSESVAWFYKTHKHLEEAISWSRCTTKINQEEVTEWRLENGEYLFLKQHNFSRYIEYLLQKNAKFALKEVINSTPCEDKQLKSQATDLAYAFGDQGSFRKALQWSACVKDFPEKDRLQWLYELGDLQKLEAEYFNYIETHPEDEVIKATMAQLYLYANQFDKGWKLASTLKDAPEKDQLQDEFNKEVLNIPEKNQFALLEVEPDFFLPEVRKKIEKKKRIQQHDFIETNSELISDLLMPTSLTNIVAYGVRDKKQNTHTFGLTQYNAYALDVDTSAVNKDHYLYGIRYAFKTKERYEKLNYGAKARVEFDQDQKLFYHLTAEASISKDSLFSSLQLFYRPAITGPAYSLGIYQTQLNVYEEWKINSHWNAIGNLEANHYDDKNVIDAMILANLSYNIPVTKFSSFNPYAEGSGLVGNTDLEQGYPYWSAKERLYGGLGVSYNIKNETKQIDIGIGAAMFLDTFSDSFQRYRGSVSMPVFDYLFVNANAEFFTIENFYSNSFQLGLKYYLNYD</sequence>
<dbReference type="Gene3D" id="3.40.50.880">
    <property type="match status" value="1"/>
</dbReference>
<evidence type="ECO:0008006" key="3">
    <source>
        <dbReference type="Google" id="ProtNLM"/>
    </source>
</evidence>
<dbReference type="Proteomes" id="UP000615593">
    <property type="component" value="Unassembled WGS sequence"/>
</dbReference>
<keyword evidence="2" id="KW-1185">Reference proteome</keyword>
<name>A0ABQ3BLG6_9FLAO</name>
<organism evidence="1 2">
    <name type="scientific">Mesonia mobilis</name>
    <dbReference type="NCBI Taxonomy" id="369791"/>
    <lineage>
        <taxon>Bacteria</taxon>
        <taxon>Pseudomonadati</taxon>
        <taxon>Bacteroidota</taxon>
        <taxon>Flavobacteriia</taxon>
        <taxon>Flavobacteriales</taxon>
        <taxon>Flavobacteriaceae</taxon>
        <taxon>Mesonia</taxon>
    </lineage>
</organism>
<dbReference type="EMBL" id="BMWY01000002">
    <property type="protein sequence ID" value="GGZ49925.1"/>
    <property type="molecule type" value="Genomic_DNA"/>
</dbReference>
<reference evidence="2" key="1">
    <citation type="journal article" date="2019" name="Int. J. Syst. Evol. Microbiol.">
        <title>The Global Catalogue of Microorganisms (GCM) 10K type strain sequencing project: providing services to taxonomists for standard genome sequencing and annotation.</title>
        <authorList>
            <consortium name="The Broad Institute Genomics Platform"/>
            <consortium name="The Broad Institute Genome Sequencing Center for Infectious Disease"/>
            <person name="Wu L."/>
            <person name="Ma J."/>
        </authorList>
    </citation>
    <scope>NUCLEOTIDE SEQUENCE [LARGE SCALE GENOMIC DNA]</scope>
    <source>
        <strain evidence="2">KCTC 12708</strain>
    </source>
</reference>
<dbReference type="Pfam" id="PF09960">
    <property type="entry name" value="DUF2194"/>
    <property type="match status" value="1"/>
</dbReference>
<dbReference type="InterPro" id="IPR018695">
    <property type="entry name" value="DUF2194"/>
</dbReference>
<dbReference type="InterPro" id="IPR011330">
    <property type="entry name" value="Glyco_hydro/deAcase_b/a-brl"/>
</dbReference>
<gene>
    <name evidence="1" type="ORF">GCM10008088_09250</name>
</gene>
<dbReference type="Gene3D" id="3.20.20.370">
    <property type="entry name" value="Glycoside hydrolase/deacetylase"/>
    <property type="match status" value="1"/>
</dbReference>